<name>A0A7W8EWG6_STRST</name>
<keyword evidence="1" id="KW-0812">Transmembrane</keyword>
<reference evidence="2 3" key="1">
    <citation type="submission" date="2020-08" db="EMBL/GenBank/DDBJ databases">
        <title>Genomic Encyclopedia of Type Strains, Phase III (KMG-III): the genomes of soil and plant-associated and newly described type strains.</title>
        <authorList>
            <person name="Whitman W."/>
        </authorList>
    </citation>
    <scope>NUCLEOTIDE SEQUENCE [LARGE SCALE GENOMIC DNA]</scope>
    <source>
        <strain evidence="2 3">CECT 3146</strain>
    </source>
</reference>
<gene>
    <name evidence="2" type="ORF">FHS40_004720</name>
</gene>
<organism evidence="2 3">
    <name type="scientific">Streptomyces spectabilis</name>
    <dbReference type="NCBI Taxonomy" id="68270"/>
    <lineage>
        <taxon>Bacteria</taxon>
        <taxon>Bacillati</taxon>
        <taxon>Actinomycetota</taxon>
        <taxon>Actinomycetes</taxon>
        <taxon>Kitasatosporales</taxon>
        <taxon>Streptomycetaceae</taxon>
        <taxon>Streptomyces</taxon>
    </lineage>
</organism>
<evidence type="ECO:0000313" key="3">
    <source>
        <dbReference type="Proteomes" id="UP000549009"/>
    </source>
</evidence>
<comment type="caution">
    <text evidence="2">The sequence shown here is derived from an EMBL/GenBank/DDBJ whole genome shotgun (WGS) entry which is preliminary data.</text>
</comment>
<feature type="transmembrane region" description="Helical" evidence="1">
    <location>
        <begin position="47"/>
        <end position="66"/>
    </location>
</feature>
<evidence type="ECO:0000313" key="2">
    <source>
        <dbReference type="EMBL" id="MBB5105625.1"/>
    </source>
</evidence>
<protein>
    <submittedName>
        <fullName evidence="2">Uncharacterized protein</fullName>
    </submittedName>
</protein>
<dbReference type="Pfam" id="PF19853">
    <property type="entry name" value="DUF6328"/>
    <property type="match status" value="1"/>
</dbReference>
<dbReference type="EMBL" id="JACHJD010000007">
    <property type="protein sequence ID" value="MBB5105625.1"/>
    <property type="molecule type" value="Genomic_DNA"/>
</dbReference>
<keyword evidence="1" id="KW-1133">Transmembrane helix</keyword>
<evidence type="ECO:0000256" key="1">
    <source>
        <dbReference type="SAM" id="Phobius"/>
    </source>
</evidence>
<accession>A0A7W8EWG6</accession>
<keyword evidence="1" id="KW-0472">Membrane</keyword>
<dbReference type="InterPro" id="IPR046291">
    <property type="entry name" value="DUF6328"/>
</dbReference>
<sequence length="93" mass="10284">MTSTDGTQVFTWGVSPGHRTPCEETTSERADRNFGELLQAPRMVQSGLQILFASLLTLALTTRFAMLDMMRRAMYITTLLLAVLAACCSPRRG</sequence>
<keyword evidence="3" id="KW-1185">Reference proteome</keyword>
<proteinExistence type="predicted"/>
<dbReference type="Proteomes" id="UP000549009">
    <property type="component" value="Unassembled WGS sequence"/>
</dbReference>
<dbReference type="AlphaFoldDB" id="A0A7W8EWG6"/>